<dbReference type="Pfam" id="PF00108">
    <property type="entry name" value="Thiolase_N"/>
    <property type="match status" value="1"/>
</dbReference>
<dbReference type="PANTHER" id="PTHR18919">
    <property type="entry name" value="ACETYL-COA C-ACYLTRANSFERASE"/>
    <property type="match status" value="1"/>
</dbReference>
<evidence type="ECO:0000256" key="4">
    <source>
        <dbReference type="ARBA" id="ARBA00030755"/>
    </source>
</evidence>
<dbReference type="GO" id="GO:0016747">
    <property type="term" value="F:acyltransferase activity, transferring groups other than amino-acyl groups"/>
    <property type="evidence" value="ECO:0007669"/>
    <property type="project" value="InterPro"/>
</dbReference>
<evidence type="ECO:0000313" key="9">
    <source>
        <dbReference type="Proteomes" id="UP000316580"/>
    </source>
</evidence>
<evidence type="ECO:0000259" key="6">
    <source>
        <dbReference type="Pfam" id="PF00108"/>
    </source>
</evidence>
<dbReference type="Gene3D" id="3.40.47.10">
    <property type="match status" value="1"/>
</dbReference>
<dbReference type="PANTHER" id="PTHR18919:SF140">
    <property type="entry name" value="ACETYL-COA C-ACETYLTRANSFERASE (ACETOACETYL-COA THIOLASE) (ACAB-5)"/>
    <property type="match status" value="1"/>
</dbReference>
<comment type="caution">
    <text evidence="8">The sequence shown here is derived from an EMBL/GenBank/DDBJ whole genome shotgun (WGS) entry which is preliminary data.</text>
</comment>
<dbReference type="InterPro" id="IPR020617">
    <property type="entry name" value="Thiolase_C"/>
</dbReference>
<evidence type="ECO:0000256" key="2">
    <source>
        <dbReference type="ARBA" id="ARBA00022679"/>
    </source>
</evidence>
<dbReference type="InterPro" id="IPR002155">
    <property type="entry name" value="Thiolase"/>
</dbReference>
<dbReference type="AlphaFoldDB" id="A0A660A5E9"/>
<dbReference type="EMBL" id="VCID01000542">
    <property type="protein sequence ID" value="TNY46566.1"/>
    <property type="molecule type" value="Genomic_DNA"/>
</dbReference>
<sequence>MTDVYIAAGLRTPIGLVGKQFAKEQPEILGAKLINALQNKYPVPIDQVICGNAVGTGGNIGRLMTLYSHLGESVSALTVDMQCASAGAAFALGYAKIKAGMASNLLVGGIESSSLQPESVYASADWRQGPYKVAQFSPDTNSPFAMVEGAERVAREHGFTKEYLNHWTLKSHQKASYCQEQTLLVDLILDLPGASDQGIRPRLSSKVLSKVPPILGEGHVISAANACLTHDAAAFLQLSSQPSAFKLIDVVEVAGDPQRSPLMVIKASQVLLEKHGLGMADMTAIEWNEAFAVIDGLFETHYPDLLDRYNIFGGALAYGHPYGASAAIIILHLMRALEIKNGRYGIAAIAAAGGQGFAVLLK</sequence>
<dbReference type="NCBIfam" id="TIGR01930">
    <property type="entry name" value="AcCoA-C-Actrans"/>
    <property type="match status" value="1"/>
</dbReference>
<evidence type="ECO:0000259" key="7">
    <source>
        <dbReference type="Pfam" id="PF02803"/>
    </source>
</evidence>
<organism evidence="8 9">
    <name type="scientific">Streptococcus pyogenes</name>
    <dbReference type="NCBI Taxonomy" id="1314"/>
    <lineage>
        <taxon>Bacteria</taxon>
        <taxon>Bacillati</taxon>
        <taxon>Bacillota</taxon>
        <taxon>Bacilli</taxon>
        <taxon>Lactobacillales</taxon>
        <taxon>Streptococcaceae</taxon>
        <taxon>Streptococcus</taxon>
    </lineage>
</organism>
<accession>A0A660A5E9</accession>
<keyword evidence="3 5" id="KW-0012">Acyltransferase</keyword>
<evidence type="ECO:0000256" key="3">
    <source>
        <dbReference type="ARBA" id="ARBA00023315"/>
    </source>
</evidence>
<dbReference type="CDD" id="cd00751">
    <property type="entry name" value="thiolase"/>
    <property type="match status" value="1"/>
</dbReference>
<name>A0A660A5E9_STRPY</name>
<reference evidence="8 9" key="1">
    <citation type="submission" date="2019-05" db="EMBL/GenBank/DDBJ databases">
        <title>Novel genomic isolates of S.pyogenes and S.dysgalactiae subsp. equisimilis associated to necrotising fasciitis (NSTI).</title>
        <authorList>
            <person name="Barrantes I."/>
        </authorList>
    </citation>
    <scope>NUCLEOTIDE SEQUENCE [LARGE SCALE GENOMIC DNA]</scope>
    <source>
        <strain evidence="8 9">SPY6028</strain>
    </source>
</reference>
<evidence type="ECO:0000256" key="5">
    <source>
        <dbReference type="RuleBase" id="RU003557"/>
    </source>
</evidence>
<dbReference type="InterPro" id="IPR020616">
    <property type="entry name" value="Thiolase_N"/>
</dbReference>
<protein>
    <recommendedName>
        <fullName evidence="4">Acetoacetyl-CoA thiolase</fullName>
    </recommendedName>
</protein>
<keyword evidence="2 5" id="KW-0808">Transferase</keyword>
<dbReference type="SUPFAM" id="SSF53901">
    <property type="entry name" value="Thiolase-like"/>
    <property type="match status" value="2"/>
</dbReference>
<dbReference type="Pfam" id="PF02803">
    <property type="entry name" value="Thiolase_C"/>
    <property type="match status" value="1"/>
</dbReference>
<dbReference type="Proteomes" id="UP000316580">
    <property type="component" value="Unassembled WGS sequence"/>
</dbReference>
<feature type="domain" description="Thiolase C-terminal" evidence="7">
    <location>
        <begin position="246"/>
        <end position="361"/>
    </location>
</feature>
<evidence type="ECO:0000256" key="1">
    <source>
        <dbReference type="ARBA" id="ARBA00010982"/>
    </source>
</evidence>
<comment type="similarity">
    <text evidence="1 5">Belongs to the thiolase-like superfamily. Thiolase family.</text>
</comment>
<evidence type="ECO:0000313" key="8">
    <source>
        <dbReference type="EMBL" id="TNY46566.1"/>
    </source>
</evidence>
<gene>
    <name evidence="8" type="ORF">FGO82_08270</name>
</gene>
<proteinExistence type="inferred from homology"/>
<dbReference type="InterPro" id="IPR016039">
    <property type="entry name" value="Thiolase-like"/>
</dbReference>
<feature type="domain" description="Thiolase N-terminal" evidence="6">
    <location>
        <begin position="4"/>
        <end position="238"/>
    </location>
</feature>
<dbReference type="PIRSF" id="PIRSF000429">
    <property type="entry name" value="Ac-CoA_Ac_transf"/>
    <property type="match status" value="1"/>
</dbReference>